<dbReference type="AlphaFoldDB" id="A0A1X7PCC2"/>
<feature type="binding site" evidence="6">
    <location>
        <position position="262"/>
    </location>
    <ligand>
        <name>substrate</name>
    </ligand>
</feature>
<comment type="catalytic activity">
    <reaction evidence="5 6">
        <text>L-glutamine + H2O = L-glutamate + NH4(+)</text>
        <dbReference type="Rhea" id="RHEA:15889"/>
        <dbReference type="ChEBI" id="CHEBI:15377"/>
        <dbReference type="ChEBI" id="CHEBI:28938"/>
        <dbReference type="ChEBI" id="CHEBI:29985"/>
        <dbReference type="ChEBI" id="CHEBI:58359"/>
        <dbReference type="EC" id="3.5.1.2"/>
    </reaction>
</comment>
<dbReference type="GO" id="GO:0004359">
    <property type="term" value="F:glutaminase activity"/>
    <property type="evidence" value="ECO:0007669"/>
    <property type="project" value="UniProtKB-UniRule"/>
</dbReference>
<keyword evidence="6" id="KW-0007">Acetylation</keyword>
<dbReference type="NCBIfam" id="NF002133">
    <property type="entry name" value="PRK00971.1-2"/>
    <property type="match status" value="1"/>
</dbReference>
<evidence type="ECO:0000256" key="3">
    <source>
        <dbReference type="ARBA" id="ARBA00012918"/>
    </source>
</evidence>
<dbReference type="Proteomes" id="UP000193083">
    <property type="component" value="Unassembled WGS sequence"/>
</dbReference>
<dbReference type="EMBL" id="FXBL01000004">
    <property type="protein sequence ID" value="SMH48835.1"/>
    <property type="molecule type" value="Genomic_DNA"/>
</dbReference>
<evidence type="ECO:0000256" key="4">
    <source>
        <dbReference type="ARBA" id="ARBA00022801"/>
    </source>
</evidence>
<organism evidence="7 8">
    <name type="scientific">Mesorhizobium australicum</name>
    <dbReference type="NCBI Taxonomy" id="536018"/>
    <lineage>
        <taxon>Bacteria</taxon>
        <taxon>Pseudomonadati</taxon>
        <taxon>Pseudomonadota</taxon>
        <taxon>Alphaproteobacteria</taxon>
        <taxon>Hyphomicrobiales</taxon>
        <taxon>Phyllobacteriaceae</taxon>
        <taxon>Mesorhizobium</taxon>
    </lineage>
</organism>
<evidence type="ECO:0000256" key="5">
    <source>
        <dbReference type="ARBA" id="ARBA00049534"/>
    </source>
</evidence>
<sequence>MAADIETVLTEIAAEMAARPDRGDVATYIPQLAKVDVGRFGIAVALNDGRLIARGDAEIPFSIQSVSKVFTLTLALGKVGDTLWRRVGREPSGNPFNSIIQLEHERGIPRNPFINAGAIVVTDVLLSGHQPREAIGEILRFIQFLADDDTVYIDHQVAASEQATGFRNVALANYMRSFGNITHAPEMALGVYYHHCAIAMSCRQLALAGRFLAHDGRHAETGHSVVSSERARRISALMLTCGHYDGSGDFAFRVGVPGKSGVGGGILCVVPGVASIAVWSPGLNENGNSKLGSIALEKLAKAMNWSIFAPKVSPPA</sequence>
<dbReference type="EC" id="3.5.1.2" evidence="3 6"/>
<feature type="binding site" evidence="6">
    <location>
        <position position="192"/>
    </location>
    <ligand>
        <name>substrate</name>
    </ligand>
</feature>
<dbReference type="PANTHER" id="PTHR12544:SF29">
    <property type="entry name" value="GLUTAMINASE"/>
    <property type="match status" value="1"/>
</dbReference>
<evidence type="ECO:0000313" key="8">
    <source>
        <dbReference type="Proteomes" id="UP000193083"/>
    </source>
</evidence>
<comment type="similarity">
    <text evidence="1 6">Belongs to the glutaminase family.</text>
</comment>
<evidence type="ECO:0000313" key="7">
    <source>
        <dbReference type="EMBL" id="SMH48835.1"/>
    </source>
</evidence>
<feature type="binding site" evidence="6">
    <location>
        <position position="115"/>
    </location>
    <ligand>
        <name>substrate</name>
    </ligand>
</feature>
<feature type="binding site" evidence="6">
    <location>
        <position position="168"/>
    </location>
    <ligand>
        <name>substrate</name>
    </ligand>
</feature>
<gene>
    <name evidence="6" type="primary">glsA</name>
    <name evidence="7" type="ORF">SAMN02982922_3790</name>
</gene>
<dbReference type="NCBIfam" id="TIGR03814">
    <property type="entry name" value="Gln_ase"/>
    <property type="match status" value="1"/>
</dbReference>
<feature type="binding site" evidence="6">
    <location>
        <position position="244"/>
    </location>
    <ligand>
        <name>substrate</name>
    </ligand>
</feature>
<comment type="subunit">
    <text evidence="2 6">Homotetramer.</text>
</comment>
<dbReference type="InterPro" id="IPR015868">
    <property type="entry name" value="Glutaminase"/>
</dbReference>
<dbReference type="SUPFAM" id="SSF56601">
    <property type="entry name" value="beta-lactamase/transpeptidase-like"/>
    <property type="match status" value="1"/>
</dbReference>
<proteinExistence type="inferred from homology"/>
<dbReference type="InterPro" id="IPR012338">
    <property type="entry name" value="Beta-lactam/transpept-like"/>
</dbReference>
<dbReference type="PANTHER" id="PTHR12544">
    <property type="entry name" value="GLUTAMINASE"/>
    <property type="match status" value="1"/>
</dbReference>
<dbReference type="FunFam" id="3.40.710.10:FF:000005">
    <property type="entry name" value="Glutaminase"/>
    <property type="match status" value="1"/>
</dbReference>
<accession>A0A1X7PCC2</accession>
<dbReference type="GO" id="GO:0006537">
    <property type="term" value="P:glutamate biosynthetic process"/>
    <property type="evidence" value="ECO:0007669"/>
    <property type="project" value="TreeGrafter"/>
</dbReference>
<evidence type="ECO:0000256" key="2">
    <source>
        <dbReference type="ARBA" id="ARBA00011881"/>
    </source>
</evidence>
<dbReference type="RefSeq" id="WP_085465565.1">
    <property type="nucleotide sequence ID" value="NZ_FXBL01000004.1"/>
</dbReference>
<evidence type="ECO:0000256" key="1">
    <source>
        <dbReference type="ARBA" id="ARBA00011076"/>
    </source>
</evidence>
<feature type="binding site" evidence="6">
    <location>
        <position position="161"/>
    </location>
    <ligand>
        <name>substrate</name>
    </ligand>
</feature>
<evidence type="ECO:0000256" key="6">
    <source>
        <dbReference type="HAMAP-Rule" id="MF_00313"/>
    </source>
</evidence>
<feature type="binding site" evidence="6">
    <location>
        <position position="65"/>
    </location>
    <ligand>
        <name>substrate</name>
    </ligand>
</feature>
<reference evidence="7 8" key="1">
    <citation type="submission" date="2017-04" db="EMBL/GenBank/DDBJ databases">
        <authorList>
            <person name="Afonso C.L."/>
            <person name="Miller P.J."/>
            <person name="Scott M.A."/>
            <person name="Spackman E."/>
            <person name="Goraichik I."/>
            <person name="Dimitrov K.M."/>
            <person name="Suarez D.L."/>
            <person name="Swayne D.E."/>
        </authorList>
    </citation>
    <scope>NUCLEOTIDE SEQUENCE [LARGE SCALE GENOMIC DNA]</scope>
    <source>
        <strain evidence="7 8">B5P</strain>
    </source>
</reference>
<keyword evidence="4 6" id="KW-0378">Hydrolase</keyword>
<dbReference type="GO" id="GO:0006543">
    <property type="term" value="P:L-glutamine catabolic process"/>
    <property type="evidence" value="ECO:0007669"/>
    <property type="project" value="TreeGrafter"/>
</dbReference>
<keyword evidence="8" id="KW-1185">Reference proteome</keyword>
<dbReference type="Pfam" id="PF04960">
    <property type="entry name" value="Glutaminase"/>
    <property type="match status" value="1"/>
</dbReference>
<protein>
    <recommendedName>
        <fullName evidence="3 6">Glutaminase</fullName>
        <ecNumber evidence="3 6">3.5.1.2</ecNumber>
    </recommendedName>
</protein>
<dbReference type="HAMAP" id="MF_00313">
    <property type="entry name" value="Glutaminase"/>
    <property type="match status" value="1"/>
</dbReference>
<name>A0A1X7PCC2_9HYPH</name>
<dbReference type="Gene3D" id="3.40.710.10">
    <property type="entry name" value="DD-peptidase/beta-lactamase superfamily"/>
    <property type="match status" value="1"/>
</dbReference>